<feature type="transmembrane region" description="Helical" evidence="1">
    <location>
        <begin position="120"/>
        <end position="139"/>
    </location>
</feature>
<accession>A0A176YB86</accession>
<sequence>MRRLGKDRIGALLLILIGAGIALTGMTYRMGTATRMGPGYMPFFYGVLMVLVGVAIAVTARPVDEQRGDVVPVNWRAWLCILGGLVAFAVIAVYGGLVPATFVAVFVAAMGSKANSIRDAALLAAGLAVAAVLVFSYGLKLQLALFAWG</sequence>
<organism evidence="3 4">
    <name type="scientific">Bradyrhizobium centrolobii</name>
    <dbReference type="NCBI Taxonomy" id="1505087"/>
    <lineage>
        <taxon>Bacteria</taxon>
        <taxon>Pseudomonadati</taxon>
        <taxon>Pseudomonadota</taxon>
        <taxon>Alphaproteobacteria</taxon>
        <taxon>Hyphomicrobiales</taxon>
        <taxon>Nitrobacteraceae</taxon>
        <taxon>Bradyrhizobium</taxon>
    </lineage>
</organism>
<dbReference type="Proteomes" id="UP000076959">
    <property type="component" value="Unassembled WGS sequence"/>
</dbReference>
<protein>
    <recommendedName>
        <fullName evidence="2">DUF1468 domain-containing protein</fullName>
    </recommendedName>
</protein>
<reference evidence="3 4" key="1">
    <citation type="submission" date="2016-03" db="EMBL/GenBank/DDBJ databases">
        <title>Draft Genome Sequence of the Strain BR 10245 (Bradyrhizobium sp.) isolated from nodules of Centrolobium paraense.</title>
        <authorList>
            <person name="Simoes-Araujo J.L.Sr."/>
            <person name="Barauna A.C."/>
            <person name="Silva K."/>
            <person name="Zilli J.E."/>
        </authorList>
    </citation>
    <scope>NUCLEOTIDE SEQUENCE [LARGE SCALE GENOMIC DNA]</scope>
    <source>
        <strain evidence="3 4">BR 10245</strain>
    </source>
</reference>
<dbReference type="AlphaFoldDB" id="A0A176YB86"/>
<evidence type="ECO:0000259" key="2">
    <source>
        <dbReference type="Pfam" id="PF07331"/>
    </source>
</evidence>
<keyword evidence="1" id="KW-0812">Transmembrane</keyword>
<dbReference type="Pfam" id="PF07331">
    <property type="entry name" value="TctB"/>
    <property type="match status" value="1"/>
</dbReference>
<keyword evidence="1" id="KW-0472">Membrane</keyword>
<evidence type="ECO:0000313" key="4">
    <source>
        <dbReference type="Proteomes" id="UP000076959"/>
    </source>
</evidence>
<evidence type="ECO:0000256" key="1">
    <source>
        <dbReference type="SAM" id="Phobius"/>
    </source>
</evidence>
<feature type="transmembrane region" description="Helical" evidence="1">
    <location>
        <begin position="12"/>
        <end position="31"/>
    </location>
</feature>
<name>A0A176YB86_9BRAD</name>
<evidence type="ECO:0000313" key="3">
    <source>
        <dbReference type="EMBL" id="OAE99969.1"/>
    </source>
</evidence>
<keyword evidence="1" id="KW-1133">Transmembrane helix</keyword>
<dbReference type="InterPro" id="IPR009936">
    <property type="entry name" value="DUF1468"/>
</dbReference>
<comment type="caution">
    <text evidence="3">The sequence shown here is derived from an EMBL/GenBank/DDBJ whole genome shotgun (WGS) entry which is preliminary data.</text>
</comment>
<proteinExistence type="predicted"/>
<dbReference type="EMBL" id="LUUB01000114">
    <property type="protein sequence ID" value="OAE99969.1"/>
    <property type="molecule type" value="Genomic_DNA"/>
</dbReference>
<feature type="transmembrane region" description="Helical" evidence="1">
    <location>
        <begin position="75"/>
        <end position="108"/>
    </location>
</feature>
<feature type="transmembrane region" description="Helical" evidence="1">
    <location>
        <begin position="43"/>
        <end position="63"/>
    </location>
</feature>
<feature type="domain" description="DUF1468" evidence="2">
    <location>
        <begin position="9"/>
        <end position="143"/>
    </location>
</feature>
<dbReference type="STRING" id="1505087.AYJ54_31820"/>
<keyword evidence="4" id="KW-1185">Reference proteome</keyword>
<gene>
    <name evidence="3" type="ORF">AYJ54_31820</name>
</gene>